<sequence length="132" mass="15547">MKKIIFMLIFSSILSLLGCKSKEEKFWENHKVILYDTKEAELFINNSVIKPMEASKIQEEFALKNNKAPEMYTFFIVDNYYVFTSYFQPKIPNASIKGIWVDATTGKAKYVLEDIRIRAYKPYTEKENAYPF</sequence>
<keyword evidence="2" id="KW-1185">Reference proteome</keyword>
<dbReference type="Proteomes" id="UP000197007">
    <property type="component" value="Chromosome"/>
</dbReference>
<accession>A0A1Z4BLC6</accession>
<evidence type="ECO:0000313" key="2">
    <source>
        <dbReference type="Proteomes" id="UP000197007"/>
    </source>
</evidence>
<reference evidence="2" key="1">
    <citation type="submission" date="2017-06" db="EMBL/GenBank/DDBJ databases">
        <title>Complete genome sequence of Capnocytophaga sp. KCOM 1579 (=ChDC OS43) isolated from a human refractory periapical abscess lesion.</title>
        <authorList>
            <person name="Kook J.-K."/>
            <person name="Park S.-N."/>
            <person name="Lim Y.K."/>
            <person name="Roh H."/>
        </authorList>
    </citation>
    <scope>NUCLEOTIDE SEQUENCE [LARGE SCALE GENOMIC DNA]</scope>
    <source>
        <strain evidence="2">ChDC OS43</strain>
    </source>
</reference>
<evidence type="ECO:0008006" key="3">
    <source>
        <dbReference type="Google" id="ProtNLM"/>
    </source>
</evidence>
<evidence type="ECO:0000313" key="1">
    <source>
        <dbReference type="EMBL" id="ASF42101.1"/>
    </source>
</evidence>
<gene>
    <name evidence="1" type="ORF">CBG49_02815</name>
</gene>
<dbReference type="EMBL" id="CP022022">
    <property type="protein sequence ID" value="ASF42101.1"/>
    <property type="molecule type" value="Genomic_DNA"/>
</dbReference>
<proteinExistence type="predicted"/>
<name>A0A1Z4BLC6_9FLAO</name>
<dbReference type="RefSeq" id="WP_088593287.1">
    <property type="nucleotide sequence ID" value="NZ_CP022022.1"/>
</dbReference>
<dbReference type="AlphaFoldDB" id="A0A1Z4BLC6"/>
<organism evidence="1 2">
    <name type="scientific">Capnocytophaga endodontalis</name>
    <dbReference type="NCBI Taxonomy" id="2708117"/>
    <lineage>
        <taxon>Bacteria</taxon>
        <taxon>Pseudomonadati</taxon>
        <taxon>Bacteroidota</taxon>
        <taxon>Flavobacteriia</taxon>
        <taxon>Flavobacteriales</taxon>
        <taxon>Flavobacteriaceae</taxon>
        <taxon>Capnocytophaga</taxon>
    </lineage>
</organism>
<dbReference type="KEGG" id="capn:CBG49_02815"/>
<dbReference type="PROSITE" id="PS51257">
    <property type="entry name" value="PROKAR_LIPOPROTEIN"/>
    <property type="match status" value="1"/>
</dbReference>
<protein>
    <recommendedName>
        <fullName evidence="3">Lipoprotein</fullName>
    </recommendedName>
</protein>